<dbReference type="AlphaFoldDB" id="G3UAS5"/>
<feature type="domain" description="Zinc finger protein 750-like zinc finger" evidence="2">
    <location>
        <begin position="16"/>
        <end position="66"/>
    </location>
</feature>
<dbReference type="eggNOG" id="ENOG502QRT7">
    <property type="taxonomic scope" value="Eukaryota"/>
</dbReference>
<organism evidence="3 4">
    <name type="scientific">Loxodonta africana</name>
    <name type="common">African elephant</name>
    <dbReference type="NCBI Taxonomy" id="9785"/>
    <lineage>
        <taxon>Eukaryota</taxon>
        <taxon>Metazoa</taxon>
        <taxon>Chordata</taxon>
        <taxon>Craniata</taxon>
        <taxon>Vertebrata</taxon>
        <taxon>Euteleostomi</taxon>
        <taxon>Mammalia</taxon>
        <taxon>Eutheria</taxon>
        <taxon>Afrotheria</taxon>
        <taxon>Proboscidea</taxon>
        <taxon>Elephantidae</taxon>
        <taxon>Loxodonta</taxon>
    </lineage>
</organism>
<proteinExistence type="predicted"/>
<dbReference type="InterPro" id="IPR039363">
    <property type="entry name" value="ZNF750"/>
</dbReference>
<reference evidence="3" key="2">
    <citation type="submission" date="2025-08" db="UniProtKB">
        <authorList>
            <consortium name="Ensembl"/>
        </authorList>
    </citation>
    <scope>IDENTIFICATION</scope>
    <source>
        <strain evidence="3">Isolate ISIS603380</strain>
    </source>
</reference>
<evidence type="ECO:0000259" key="2">
    <source>
        <dbReference type="Pfam" id="PF15269"/>
    </source>
</evidence>
<dbReference type="OMA" id="VDLEPIC"/>
<dbReference type="FunCoup" id="G3UAS5">
    <property type="interactions" value="13"/>
</dbReference>
<evidence type="ECO:0000313" key="3">
    <source>
        <dbReference type="Ensembl" id="ENSLAFP00000024933.1"/>
    </source>
</evidence>
<dbReference type="PANTHER" id="PTHR14678">
    <property type="entry name" value="PROLINE-RICH PROTEIN 35-RELATED"/>
    <property type="match status" value="1"/>
</dbReference>
<protein>
    <recommendedName>
        <fullName evidence="2">Zinc finger protein 750-like zinc finger domain-containing protein</fullName>
    </recommendedName>
</protein>
<reference evidence="3 4" key="1">
    <citation type="submission" date="2009-06" db="EMBL/GenBank/DDBJ databases">
        <title>The Genome Sequence of Loxodonta africana (African elephant).</title>
        <authorList>
            <person name="Di Palma F."/>
            <person name="Heiman D."/>
            <person name="Young S."/>
            <person name="Johnson J."/>
            <person name="Lander E.S."/>
            <person name="Lindblad-Toh K."/>
        </authorList>
    </citation>
    <scope>NUCLEOTIDE SEQUENCE [LARGE SCALE GENOMIC DNA]</scope>
    <source>
        <strain evidence="3 4">Isolate ISIS603380</strain>
    </source>
</reference>
<feature type="region of interest" description="Disordered" evidence="1">
    <location>
        <begin position="124"/>
        <end position="171"/>
    </location>
</feature>
<dbReference type="HOGENOM" id="CLU_069743_0_0_1"/>
<evidence type="ECO:0000313" key="4">
    <source>
        <dbReference type="Proteomes" id="UP000007646"/>
    </source>
</evidence>
<accession>G3UAS5</accession>
<feature type="region of interest" description="Disordered" evidence="1">
    <location>
        <begin position="1"/>
        <end position="23"/>
    </location>
</feature>
<dbReference type="PANTHER" id="PTHR14678:SF2">
    <property type="entry name" value="PROLINE-RICH PROTEIN 35"/>
    <property type="match status" value="1"/>
</dbReference>
<dbReference type="Pfam" id="PF15269">
    <property type="entry name" value="zf-C2H2_7"/>
    <property type="match status" value="1"/>
</dbReference>
<evidence type="ECO:0000256" key="1">
    <source>
        <dbReference type="SAM" id="MobiDB-lite"/>
    </source>
</evidence>
<dbReference type="GeneTree" id="ENSGT00530000063870"/>
<dbReference type="Proteomes" id="UP000007646">
    <property type="component" value="Unassembled WGS sequence"/>
</dbReference>
<feature type="compositionally biased region" description="Low complexity" evidence="1">
    <location>
        <begin position="1"/>
        <end position="13"/>
    </location>
</feature>
<keyword evidence="4" id="KW-1185">Reference proteome</keyword>
<reference evidence="3" key="3">
    <citation type="submission" date="2025-09" db="UniProtKB">
        <authorList>
            <consortium name="Ensembl"/>
        </authorList>
    </citation>
    <scope>IDENTIFICATION</scope>
    <source>
        <strain evidence="3">Isolate ISIS603380</strain>
    </source>
</reference>
<dbReference type="InterPro" id="IPR039064">
    <property type="entry name" value="ZNF750_Znf"/>
</dbReference>
<feature type="compositionally biased region" description="Basic residues" evidence="1">
    <location>
        <begin position="14"/>
        <end position="23"/>
    </location>
</feature>
<dbReference type="InParanoid" id="G3UAS5"/>
<feature type="region of interest" description="Disordered" evidence="1">
    <location>
        <begin position="263"/>
        <end position="282"/>
    </location>
</feature>
<name>G3UAS5_LOXAF</name>
<sequence>QAAMSREAGAGARARARKPKKPHYIPRPWGKPYNYKCFQCPFTCLEKSHLYNHMKYSLCKDSLSLLLNSPHWPCNHAPTVTQPHAPTTDCPGDPKALTAPTLGGTEGFSPRCCSGCLKSGAEGTLGTPPPTARASRKGLGPSRLLGESWEPGPGRGPRSTAVGDRAVMGPEGSVPCYPPPARREFPEAQNLHLSLLGVNYQLSPGLFSYLGPSLATTHVPFLASATSLLPSAPAFPALQPPERSTLAPRLYYPLILEHSLGLPAGRATPTKPPATPKGSPGTQAVRLLKVPVAGVGGPWPCGPPRDPG</sequence>
<dbReference type="Ensembl" id="ENSLAFT00000033364.1">
    <property type="protein sequence ID" value="ENSLAFP00000024933.1"/>
    <property type="gene ID" value="ENSLAFG00000029532.1"/>
</dbReference>
<dbReference type="STRING" id="9785.ENSLAFP00000024933"/>